<feature type="domain" description="EGF-like" evidence="17">
    <location>
        <begin position="2010"/>
        <end position="2051"/>
    </location>
</feature>
<dbReference type="GO" id="GO:0005576">
    <property type="term" value="C:extracellular region"/>
    <property type="evidence" value="ECO:0007669"/>
    <property type="project" value="InterPro"/>
</dbReference>
<feature type="chain" id="PRO_5029790193" evidence="16">
    <location>
        <begin position="21"/>
        <end position="2810"/>
    </location>
</feature>
<dbReference type="PROSITE" id="PS01186">
    <property type="entry name" value="EGF_2"/>
    <property type="match status" value="1"/>
</dbReference>
<feature type="repeat" description="TSP type-3" evidence="14">
    <location>
        <begin position="2283"/>
        <end position="2318"/>
    </location>
</feature>
<evidence type="ECO:0000259" key="17">
    <source>
        <dbReference type="PROSITE" id="PS50026"/>
    </source>
</evidence>
<organism evidence="20 21">
    <name type="scientific">Clytia hemisphaerica</name>
    <dbReference type="NCBI Taxonomy" id="252671"/>
    <lineage>
        <taxon>Eukaryota</taxon>
        <taxon>Metazoa</taxon>
        <taxon>Cnidaria</taxon>
        <taxon>Hydrozoa</taxon>
        <taxon>Hydroidolina</taxon>
        <taxon>Leptothecata</taxon>
        <taxon>Obeliida</taxon>
        <taxon>Clytiidae</taxon>
        <taxon>Clytia</taxon>
    </lineage>
</organism>
<dbReference type="Gene3D" id="4.10.1080.10">
    <property type="entry name" value="TSP type-3 repeat"/>
    <property type="match status" value="2"/>
</dbReference>
<evidence type="ECO:0000313" key="20">
    <source>
        <dbReference type="EnsemblMetazoa" id="CLYHEMP013113.1"/>
    </source>
</evidence>
<evidence type="ECO:0000256" key="5">
    <source>
        <dbReference type="ARBA" id="ARBA00022729"/>
    </source>
</evidence>
<dbReference type="InterPro" id="IPR002126">
    <property type="entry name" value="Cadherin-like_dom"/>
</dbReference>
<reference evidence="20" key="1">
    <citation type="submission" date="2021-01" db="UniProtKB">
        <authorList>
            <consortium name="EnsemblMetazoa"/>
        </authorList>
    </citation>
    <scope>IDENTIFICATION</scope>
</reference>
<dbReference type="PANTHER" id="PTHR10199">
    <property type="entry name" value="THROMBOSPONDIN"/>
    <property type="match status" value="1"/>
</dbReference>
<dbReference type="PROSITE" id="PS00232">
    <property type="entry name" value="CADHERIN_1"/>
    <property type="match status" value="1"/>
</dbReference>
<accession>A0A7M6DJF5</accession>
<dbReference type="InterPro" id="IPR017897">
    <property type="entry name" value="Thrombospondin_3_rpt"/>
</dbReference>
<evidence type="ECO:0000256" key="2">
    <source>
        <dbReference type="ARBA" id="ARBA00009456"/>
    </source>
</evidence>
<dbReference type="InterPro" id="IPR000742">
    <property type="entry name" value="EGF"/>
</dbReference>
<dbReference type="Proteomes" id="UP000594262">
    <property type="component" value="Unplaced"/>
</dbReference>
<keyword evidence="9" id="KW-0472">Membrane</keyword>
<dbReference type="InterPro" id="IPR025875">
    <property type="entry name" value="Leu-rich_rpt_4"/>
</dbReference>
<dbReference type="SUPFAM" id="SSF57196">
    <property type="entry name" value="EGF/Laminin"/>
    <property type="match status" value="1"/>
</dbReference>
<keyword evidence="8" id="KW-0130">Cell adhesion</keyword>
<dbReference type="FunFam" id="2.10.25.10:FF:000038">
    <property type="entry name" value="Fibrillin 2"/>
    <property type="match status" value="1"/>
</dbReference>
<dbReference type="PANTHER" id="PTHR10199:SF110">
    <property type="entry name" value="TSP C-TERMINAL DOMAIN-CONTAINING PROTEIN"/>
    <property type="match status" value="1"/>
</dbReference>
<evidence type="ECO:0000256" key="13">
    <source>
        <dbReference type="PROSITE-ProRule" id="PRU00076"/>
    </source>
</evidence>
<evidence type="ECO:0000256" key="3">
    <source>
        <dbReference type="ARBA" id="ARBA00022536"/>
    </source>
</evidence>
<dbReference type="InterPro" id="IPR015919">
    <property type="entry name" value="Cadherin-like_sf"/>
</dbReference>
<feature type="compositionally biased region" description="Acidic residues" evidence="15">
    <location>
        <begin position="2294"/>
        <end position="2304"/>
    </location>
</feature>
<dbReference type="Gene3D" id="2.10.25.10">
    <property type="entry name" value="Laminin"/>
    <property type="match status" value="4"/>
</dbReference>
<feature type="domain" description="EGF-like" evidence="17">
    <location>
        <begin position="2052"/>
        <end position="2093"/>
    </location>
</feature>
<dbReference type="SMART" id="SM00364">
    <property type="entry name" value="LRR_BAC"/>
    <property type="match status" value="5"/>
</dbReference>
<evidence type="ECO:0000256" key="1">
    <source>
        <dbReference type="ARBA" id="ARBA00004370"/>
    </source>
</evidence>
<evidence type="ECO:0000256" key="14">
    <source>
        <dbReference type="PROSITE-ProRule" id="PRU00634"/>
    </source>
</evidence>
<dbReference type="OrthoDB" id="14563at2759"/>
<evidence type="ECO:0000256" key="16">
    <source>
        <dbReference type="SAM" id="SignalP"/>
    </source>
</evidence>
<evidence type="ECO:0000259" key="19">
    <source>
        <dbReference type="PROSITE" id="PS51236"/>
    </source>
</evidence>
<evidence type="ECO:0000256" key="7">
    <source>
        <dbReference type="ARBA" id="ARBA00022837"/>
    </source>
</evidence>
<dbReference type="Gene3D" id="2.60.120.200">
    <property type="match status" value="2"/>
</dbReference>
<evidence type="ECO:0000256" key="4">
    <source>
        <dbReference type="ARBA" id="ARBA00022614"/>
    </source>
</evidence>
<keyword evidence="10" id="KW-1015">Disulfide bond</keyword>
<dbReference type="PROSITE" id="PS01187">
    <property type="entry name" value="EGF_CA"/>
    <property type="match status" value="1"/>
</dbReference>
<comment type="similarity">
    <text evidence="2">Belongs to the thrombospondin family.</text>
</comment>
<dbReference type="GO" id="GO:0005509">
    <property type="term" value="F:calcium ion binding"/>
    <property type="evidence" value="ECO:0007669"/>
    <property type="project" value="UniProtKB-UniRule"/>
</dbReference>
<keyword evidence="6" id="KW-0677">Repeat</keyword>
<dbReference type="InterPro" id="IPR018097">
    <property type="entry name" value="EGF_Ca-bd_CS"/>
</dbReference>
<dbReference type="Pfam" id="PF13385">
    <property type="entry name" value="Laminin_G_3"/>
    <property type="match status" value="1"/>
</dbReference>
<evidence type="ECO:0000256" key="12">
    <source>
        <dbReference type="PROSITE-ProRule" id="PRU00043"/>
    </source>
</evidence>
<feature type="region of interest" description="Disordered" evidence="15">
    <location>
        <begin position="2275"/>
        <end position="2304"/>
    </location>
</feature>
<dbReference type="PROSITE" id="PS51450">
    <property type="entry name" value="LRR"/>
    <property type="match status" value="6"/>
</dbReference>
<dbReference type="Pfam" id="PF12947">
    <property type="entry name" value="EGF_3"/>
    <property type="match status" value="1"/>
</dbReference>
<dbReference type="RefSeq" id="XP_066913775.1">
    <property type="nucleotide sequence ID" value="XM_067057674.1"/>
</dbReference>
<dbReference type="SMART" id="SM00179">
    <property type="entry name" value="EGF_CA"/>
    <property type="match status" value="4"/>
</dbReference>
<dbReference type="SUPFAM" id="SSF49313">
    <property type="entry name" value="Cadherin-like"/>
    <property type="match status" value="1"/>
</dbReference>
<dbReference type="PROSITE" id="PS51236">
    <property type="entry name" value="TSP_CTER"/>
    <property type="match status" value="1"/>
</dbReference>
<sequence length="2810" mass="314049">MTLSLNVFLVLLTNLRLVQSITQNGHLYWTNRYSAEGVQYEQWNGFWYYRNGYKSVDDNRQTSSNCKVDFVEKTLKCSAGSSSLNIFNEPNLKEIPAAGLPNNVVSLTIRNTGLETIHPDAFKNLKNLQTLIIVESKLKYMPDLSECDALTEIDFFQNQIEIFRHNFTRLPSKLIKINLVRNDIDKLPDGYFNLPELQYLALSHNQMRYFPGKSIMAEKLSYLGVDANHIKTIPSIYLENLFGNQSQLIHLNASNNQINYIEANSLKNLIHLKILELHNNSLPSIPVDTFWNIPELLHLDLIRNRIKTLTSRSVESCPKLITLKIHSQQDDAKLEKVFFDSLKNLTSLKHLWLSNNALKNFPHGVLFESEWSSLTELYLGNNQITSISEFSLNDFDDSDFNNHRTKQKAFKPFLKNPALTKIDAPNNQIPKIDVEEFAYCFNLNYLDLSGNRLQDTTINEYAFQNTSLRELRLNSQIGGIQYVPAALKNNQSLKFITTIYLTGNKLTFLEKNSFTSLSTLRNIILENNRIIAIEDGTFPKDIQHIDLSTNDFSFKNQQQFKNLENLHTLDLGSNKIDIIPDDSFHGLKKLQNLYLPRNRIGRILKIHFKDLESLLNLYLHDNQLAFIENGALAAIKSENRLGHINLSNNRLTKIPISDFWNRRVVYLNLDNNRITKVSSQAFVNVSNCNYINLRGNKIERIETNGFHNVHCTDLYIGGNGNNIIRHLLPFAFNNINSQNADLSYSYFEEIPENAFIIEQISREITLNHGKITTIQEGAFTITNYVDVLALQNNEIQVINRNIFKTGSRIGTLKLADNAIRALHDEAFVGLTITKSIELQRNKLAVFPVRPLQSFTAIETLDLSNNEIQSLPANALRVFTNMKKLDLNNNKITLLPSGVFRSNVKMATLFMENNLIKTIENGAFDFDGESPLQTIKFGGNDIDRVPPFGYLPKLRQIFLHGVKTISRDSISNLPDLNFIAISSTQVQCDCHLFDALYTFIRRNLGNTVAPPAMCTNPPQLAIPPFMIINADAMRLRSKDFICTPTELNATAPFDYTIHIRYKQPVSVFPFVDLNITTFNNQSEVGFSTVYNAICQTDGYPSIKGSAKDNDTIVISGQNIVLPGRQYSCYIFANVSNGNGTWWISANTYNVFVTTREEKAKVTTCLNGDAYECQTLSGPHFPCNVGCDVNASNTLQPNTCNGDGCCTFCYQGCIKCNTSGVTERMELQITYYDFEATDPDFDNVKYIADKFINPLYIFSPFGSLLAISPHPTGDSFSNWFRGTSPNNKEIPSSLTLLSNGNLDSLNDDRKIFKYWSDSYWPLNGKGFQAQGQKDCTTKALQNQGFTSTIRSVFTYQKTERFVFAGGEELWVFINGVMVLQIIHDPSVASIPCKSIKLENGTLTPMGGHIVNGECVLNETLVDEQVSLTLKKGNRYSLEIFHAERFACHSQFLFYESGVDFVSLEEQKGDQPKIDFDFEVEENVPVERIIGEIILADPFSIGPIEAQVTSGNGEDRFDLKENITSIYFNSVNSNPVMSPNDYSMELHGETITLCKTSTTSIPPIPKTQPMPQTFPSIPTISALLVLKNSLDHEATKSYLLRMVVKDIGNGLMGNLTIQITVKDINDHCPVISGNQTSYGYQPSPVLQMNPLLDLQANDFDSEENGHVTYKVSDVKELIPTLTAKKYIVGNQSEVVWVNETTQYFLSIHVFALDNGTPRRGDYVIFNVTYNVTCHRFARVRVNETSGEVFFEAPGMTLSSESSQECTGCKAGFYCPGNSQELRCGFDEETKHQYSFGMAARCSTCPQGWLCHKGLIAKCPASTYATCNDTFCPTKCTQCPPGTYCFEGKVYDCRPGTYSDGSGNCKLCEPGSYNTNYRQASCSCCEAGYYSTYMKTACEPCPQNEYSMGNCDECKTCPAGTDCGCAVSPCSPGVVCRNIGLGGYKCEGCLQGFINTSNNQCIDVNECDENPCFGECINLVPGYRCAGCPPGYVGTAPGGFGADFARNNKQNCTDVNECSQQNLCDPNSFCINTQGGYYCGSCKAGYVGSGNGTCQLGDFCAIGKHNCHENATCFPISAGKFKCKCKDGFAGDGIACGPDEDYDGVSSFGVPCSAKSCKIDNCQTGSNSGQEDYDDDTLGNVCDTDDDNDNYPDISDNCPLKKGANQTDTDGDGVGDVCDNCVSASNADQQDVDLDGIGDVCDDDIDGDGRLNGDDNCVYVSNVDQSDADNDGVGDACDTCPGVPSTLVDSNDNGYADACDGSNNDKDGDSVINMFDNCVDTPNADQSDVDNDGKGDVCDEDSDNDGVNDEEDNCMFVPNPLQQHSRKGYDLSSNAIGDACFDDYDGDGTDDEIDACPRLKGVSTTSFTEYMLVDLAAPSSVEKKPQWFVGDQGKHVEQKVQTMRPSLLLGEQRYSEMEFSGVFYVNAKSDIGNYIGFVFGYHSNRQFYLVAWRQANRNYRDNTYKAGIASIQIKKINSTTGPSTTYEQALWHSEDTNGQTELLWMDPKLQGWEFQTAYIFKLSFRPSLGRMRLQIKRGQEVMSDSGFLYDNSYSGGRIGLYTFGQGNAIWSNLHIQCIDRVNHALQFDGSTSVKLPTIQQLKLTSSFTISLWLKLPAAVPPLTNKQPLICEENGFVCIYLLNGEIFGTYEEKVVSDTFTLPPNSWTFITLRYDAQVYELELFINGTSQAKTTNVRSTNQDFSRHLYIGKEETNYFRGILDEITLWNVHISDDEIRQYMTTGGLQWPKHQQIISAHYHMDEAGAPEILHDDSGHGNNGEITKGRWVESYVDKVRFSFEYPYNRRKRRDVKTHEEL</sequence>
<dbReference type="InterPro" id="IPR028974">
    <property type="entry name" value="TSP_type-3_rpt"/>
</dbReference>
<feature type="domain" description="TSP C-terminal" evidence="19">
    <location>
        <begin position="2364"/>
        <end position="2578"/>
    </location>
</feature>
<dbReference type="SMART" id="SM00181">
    <property type="entry name" value="EGF"/>
    <property type="match status" value="4"/>
</dbReference>
<dbReference type="EnsemblMetazoa" id="CLYHEMT013113.1">
    <property type="protein sequence ID" value="CLYHEMP013113.1"/>
    <property type="gene ID" value="CLYHEMG013113"/>
</dbReference>
<dbReference type="CDD" id="cd11304">
    <property type="entry name" value="Cadherin_repeat"/>
    <property type="match status" value="1"/>
</dbReference>
<keyword evidence="21" id="KW-1185">Reference proteome</keyword>
<dbReference type="InterPro" id="IPR024731">
    <property type="entry name" value="NELL2-like_EGF"/>
</dbReference>
<keyword evidence="11" id="KW-0325">Glycoprotein</keyword>
<dbReference type="SUPFAM" id="SSF103647">
    <property type="entry name" value="TSP type-3 repeat"/>
    <property type="match status" value="3"/>
</dbReference>
<dbReference type="SMART" id="SM00369">
    <property type="entry name" value="LRR_TYP"/>
    <property type="match status" value="19"/>
</dbReference>
<evidence type="ECO:0000256" key="15">
    <source>
        <dbReference type="SAM" id="MobiDB-lite"/>
    </source>
</evidence>
<dbReference type="GO" id="GO:0007156">
    <property type="term" value="P:homophilic cell adhesion via plasma membrane adhesion molecules"/>
    <property type="evidence" value="ECO:0007669"/>
    <property type="project" value="InterPro"/>
</dbReference>
<evidence type="ECO:0000259" key="18">
    <source>
        <dbReference type="PROSITE" id="PS50268"/>
    </source>
</evidence>
<proteinExistence type="inferred from homology"/>
<dbReference type="Pfam" id="PF07645">
    <property type="entry name" value="EGF_CA"/>
    <property type="match status" value="2"/>
</dbReference>
<dbReference type="InterPro" id="IPR001611">
    <property type="entry name" value="Leu-rich_rpt"/>
</dbReference>
<keyword evidence="7 12" id="KW-0106">Calcium</keyword>
<evidence type="ECO:0000256" key="11">
    <source>
        <dbReference type="ARBA" id="ARBA00023180"/>
    </source>
</evidence>
<evidence type="ECO:0000256" key="9">
    <source>
        <dbReference type="ARBA" id="ARBA00023136"/>
    </source>
</evidence>
<dbReference type="InterPro" id="IPR003591">
    <property type="entry name" value="Leu-rich_rpt_typical-subtyp"/>
</dbReference>
<dbReference type="SUPFAM" id="SSF57184">
    <property type="entry name" value="Growth factor receptor domain"/>
    <property type="match status" value="1"/>
</dbReference>
<feature type="domain" description="Cadherin" evidence="18">
    <location>
        <begin position="1573"/>
        <end position="1628"/>
    </location>
</feature>
<comment type="subcellular location">
    <subcellularLocation>
        <location evidence="1">Membrane</location>
    </subcellularLocation>
</comment>
<comment type="caution">
    <text evidence="13">Lacks conserved residue(s) required for the propagation of feature annotation.</text>
</comment>
<dbReference type="SUPFAM" id="SSF52058">
    <property type="entry name" value="L domain-like"/>
    <property type="match status" value="3"/>
</dbReference>
<dbReference type="Pfam" id="PF02412">
    <property type="entry name" value="TSP_3"/>
    <property type="match status" value="7"/>
</dbReference>
<dbReference type="InterPro" id="IPR003367">
    <property type="entry name" value="Thrombospondin_3-like_rpt"/>
</dbReference>
<dbReference type="InterPro" id="IPR008859">
    <property type="entry name" value="Thrombospondin_C"/>
</dbReference>
<evidence type="ECO:0000256" key="10">
    <source>
        <dbReference type="ARBA" id="ARBA00023157"/>
    </source>
</evidence>
<dbReference type="CDD" id="cd00185">
    <property type="entry name" value="TNFRSF"/>
    <property type="match status" value="1"/>
</dbReference>
<evidence type="ECO:0000256" key="8">
    <source>
        <dbReference type="ARBA" id="ARBA00022889"/>
    </source>
</evidence>
<dbReference type="SMART" id="SM00365">
    <property type="entry name" value="LRR_SD22"/>
    <property type="match status" value="9"/>
</dbReference>
<dbReference type="InterPro" id="IPR001881">
    <property type="entry name" value="EGF-like_Ca-bd_dom"/>
</dbReference>
<dbReference type="PROSITE" id="PS51234">
    <property type="entry name" value="TSP3"/>
    <property type="match status" value="2"/>
</dbReference>
<evidence type="ECO:0000313" key="21">
    <source>
        <dbReference type="Proteomes" id="UP000594262"/>
    </source>
</evidence>
<keyword evidence="4" id="KW-0433">Leucine-rich repeat</keyword>
<evidence type="ECO:0000256" key="6">
    <source>
        <dbReference type="ARBA" id="ARBA00022737"/>
    </source>
</evidence>
<dbReference type="PROSITE" id="PS50268">
    <property type="entry name" value="CADHERIN_2"/>
    <property type="match status" value="1"/>
</dbReference>
<dbReference type="GO" id="GO:0005886">
    <property type="term" value="C:plasma membrane"/>
    <property type="evidence" value="ECO:0007669"/>
    <property type="project" value="InterPro"/>
</dbReference>
<dbReference type="PROSITE" id="PS50026">
    <property type="entry name" value="EGF_3"/>
    <property type="match status" value="2"/>
</dbReference>
<keyword evidence="3 13" id="KW-0245">EGF-like domain</keyword>
<dbReference type="GeneID" id="136801046"/>
<dbReference type="InterPro" id="IPR013320">
    <property type="entry name" value="ConA-like_dom_sf"/>
</dbReference>
<feature type="repeat" description="TSP type-3" evidence="14">
    <location>
        <begin position="2186"/>
        <end position="2221"/>
    </location>
</feature>
<dbReference type="Gene3D" id="2.60.40.60">
    <property type="entry name" value="Cadherins"/>
    <property type="match status" value="1"/>
</dbReference>
<dbReference type="InterPro" id="IPR032675">
    <property type="entry name" value="LRR_dom_sf"/>
</dbReference>
<dbReference type="Pfam" id="PF05735">
    <property type="entry name" value="TSP_C"/>
    <property type="match status" value="1"/>
</dbReference>
<protein>
    <submittedName>
        <fullName evidence="20">Uncharacterized protein</fullName>
    </submittedName>
</protein>
<dbReference type="InterPro" id="IPR020894">
    <property type="entry name" value="Cadherin_CS"/>
</dbReference>
<name>A0A7M6DJF5_9CNID</name>
<dbReference type="CDD" id="cd00054">
    <property type="entry name" value="EGF_CA"/>
    <property type="match status" value="2"/>
</dbReference>
<dbReference type="Pfam" id="PF13855">
    <property type="entry name" value="LRR_8"/>
    <property type="match status" value="6"/>
</dbReference>
<dbReference type="Gene3D" id="3.80.10.10">
    <property type="entry name" value="Ribonuclease Inhibitor"/>
    <property type="match status" value="6"/>
</dbReference>
<dbReference type="SUPFAM" id="SSF49899">
    <property type="entry name" value="Concanavalin A-like lectins/glucanases"/>
    <property type="match status" value="2"/>
</dbReference>
<dbReference type="FunFam" id="4.10.1080.10:FF:000001">
    <property type="entry name" value="Thrombospondin 3"/>
    <property type="match status" value="1"/>
</dbReference>
<dbReference type="InterPro" id="IPR049883">
    <property type="entry name" value="NOTCH1_EGF-like"/>
</dbReference>
<feature type="signal peptide" evidence="16">
    <location>
        <begin position="1"/>
        <end position="20"/>
    </location>
</feature>
<dbReference type="InterPro" id="IPR009030">
    <property type="entry name" value="Growth_fac_rcpt_cys_sf"/>
</dbReference>
<dbReference type="Pfam" id="PF12799">
    <property type="entry name" value="LRR_4"/>
    <property type="match status" value="1"/>
</dbReference>
<keyword evidence="5 16" id="KW-0732">Signal</keyword>